<feature type="binding site" evidence="2">
    <location>
        <position position="42"/>
    </location>
    <ligand>
        <name>substrate</name>
    </ligand>
</feature>
<dbReference type="NCBIfam" id="NF011405">
    <property type="entry name" value="PRK14830.1"/>
    <property type="match status" value="1"/>
</dbReference>
<dbReference type="SUPFAM" id="SSF64005">
    <property type="entry name" value="Undecaprenyl diphosphate synthase"/>
    <property type="match status" value="1"/>
</dbReference>
<feature type="active site" description="Proton acceptor" evidence="2">
    <location>
        <position position="77"/>
    </location>
</feature>
<dbReference type="NCBIfam" id="TIGR00055">
    <property type="entry name" value="uppS"/>
    <property type="match status" value="1"/>
</dbReference>
<dbReference type="EC" id="2.5.1.-" evidence="2"/>
<accession>A0A7S8EDX5</accession>
<dbReference type="RefSeq" id="WP_195173220.1">
    <property type="nucleotide sequence ID" value="NZ_CP062983.1"/>
</dbReference>
<evidence type="ECO:0000256" key="1">
    <source>
        <dbReference type="ARBA" id="ARBA00022679"/>
    </source>
</evidence>
<feature type="binding site" evidence="2">
    <location>
        <position position="34"/>
    </location>
    <ligand>
        <name>substrate</name>
    </ligand>
</feature>
<proteinExistence type="inferred from homology"/>
<dbReference type="GO" id="GO:0005829">
    <property type="term" value="C:cytosol"/>
    <property type="evidence" value="ECO:0007669"/>
    <property type="project" value="TreeGrafter"/>
</dbReference>
<dbReference type="GO" id="GO:0030145">
    <property type="term" value="F:manganese ion binding"/>
    <property type="evidence" value="ECO:0007669"/>
    <property type="project" value="TreeGrafter"/>
</dbReference>
<comment type="cofactor">
    <cofactor evidence="2">
        <name>Mg(2+)</name>
        <dbReference type="ChEBI" id="CHEBI:18420"/>
    </cofactor>
    <text evidence="2">Binds 2 magnesium ions per subunit.</text>
</comment>
<feature type="binding site" evidence="2">
    <location>
        <position position="29"/>
    </location>
    <ligand>
        <name>Mg(2+)</name>
        <dbReference type="ChEBI" id="CHEBI:18420"/>
    </ligand>
</feature>
<feature type="binding site" evidence="2">
    <location>
        <begin position="30"/>
        <end position="33"/>
    </location>
    <ligand>
        <name>substrate</name>
    </ligand>
</feature>
<reference evidence="3 4" key="1">
    <citation type="submission" date="2020-02" db="EMBL/GenBank/DDBJ databases">
        <authorList>
            <person name="Zheng R.K."/>
            <person name="Sun C.M."/>
        </authorList>
    </citation>
    <scope>NUCLEOTIDE SEQUENCE [LARGE SCALE GENOMIC DNA]</scope>
    <source>
        <strain evidence="4">rifampicinis</strain>
    </source>
</reference>
<dbReference type="InterPro" id="IPR018520">
    <property type="entry name" value="UPP_synth-like_CS"/>
</dbReference>
<dbReference type="PROSITE" id="PS01066">
    <property type="entry name" value="UPP_SYNTHASE"/>
    <property type="match status" value="1"/>
</dbReference>
<feature type="binding site" evidence="2">
    <location>
        <position position="193"/>
    </location>
    <ligand>
        <name>substrate</name>
    </ligand>
</feature>
<dbReference type="InterPro" id="IPR001441">
    <property type="entry name" value="UPP_synth-like"/>
</dbReference>
<evidence type="ECO:0000256" key="2">
    <source>
        <dbReference type="HAMAP-Rule" id="MF_01139"/>
    </source>
</evidence>
<dbReference type="HAMAP" id="MF_01139">
    <property type="entry name" value="ISPT"/>
    <property type="match status" value="1"/>
</dbReference>
<organism evidence="3 4">
    <name type="scientific">Phototrophicus methaneseepsis</name>
    <dbReference type="NCBI Taxonomy" id="2710758"/>
    <lineage>
        <taxon>Bacteria</taxon>
        <taxon>Bacillati</taxon>
        <taxon>Chloroflexota</taxon>
        <taxon>Candidatus Thermofontia</taxon>
        <taxon>Phototrophicales</taxon>
        <taxon>Phototrophicaceae</taxon>
        <taxon>Phototrophicus</taxon>
    </lineage>
</organism>
<comment type="function">
    <text evidence="2">Catalyzes the condensation of isopentenyl diphosphate (IPP) with allylic pyrophosphates generating different type of terpenoids.</text>
</comment>
<gene>
    <name evidence="3" type="ORF">G4Y79_08520</name>
</gene>
<feature type="binding site" evidence="2">
    <location>
        <begin position="74"/>
        <end position="76"/>
    </location>
    <ligand>
        <name>substrate</name>
    </ligand>
</feature>
<evidence type="ECO:0000313" key="4">
    <source>
        <dbReference type="Proteomes" id="UP000594468"/>
    </source>
</evidence>
<dbReference type="GO" id="GO:0008834">
    <property type="term" value="F:ditrans,polycis-undecaprenyl-diphosphate synthase [(2E,6E)-farnesyl-diphosphate specific] activity"/>
    <property type="evidence" value="ECO:0007669"/>
    <property type="project" value="TreeGrafter"/>
</dbReference>
<dbReference type="GO" id="GO:0000287">
    <property type="term" value="F:magnesium ion binding"/>
    <property type="evidence" value="ECO:0007669"/>
    <property type="project" value="UniProtKB-UniRule"/>
</dbReference>
<keyword evidence="1 2" id="KW-0808">Transferase</keyword>
<dbReference type="KEGG" id="pmet:G4Y79_08520"/>
<feature type="binding site" evidence="2">
    <location>
        <position position="78"/>
    </location>
    <ligand>
        <name>substrate</name>
    </ligand>
</feature>
<dbReference type="PANTHER" id="PTHR10291:SF0">
    <property type="entry name" value="DEHYDRODOLICHYL DIPHOSPHATE SYNTHASE 2"/>
    <property type="match status" value="1"/>
</dbReference>
<feature type="binding site" evidence="2">
    <location>
        <position position="80"/>
    </location>
    <ligand>
        <name>substrate</name>
    </ligand>
</feature>
<feature type="binding site" evidence="2">
    <location>
        <position position="212"/>
    </location>
    <ligand>
        <name>Mg(2+)</name>
        <dbReference type="ChEBI" id="CHEBI:18420"/>
    </ligand>
</feature>
<dbReference type="EMBL" id="CP062983">
    <property type="protein sequence ID" value="QPC85157.1"/>
    <property type="molecule type" value="Genomic_DNA"/>
</dbReference>
<dbReference type="FunFam" id="3.40.1180.10:FF:000001">
    <property type="entry name" value="(2E,6E)-farnesyl-diphosphate-specific ditrans,polycis-undecaprenyl-diphosphate synthase"/>
    <property type="match status" value="1"/>
</dbReference>
<sequence>MTHDQTNPESANLAVSSRRGPKHVAIIMDGNGRWAKQRGLPRSAGHRQGTENLRRILRAAVEFDVEVLTIYAFSTENWSRPRREVSLLMRILEMVLDRELKELNENGVQIRHIGEMDGIPDRIQKKIIDACELTRNNDKLILNVAFNYGGRDEIVHAVQSIICDGVAAEDVTEELISSYLYTGGLPDPDLIIRTSGEFRLSNFLIWQASYSEIYYSDVYWPDFDKEEFRIALEDYANRRRRFGKTDEQIDDETA</sequence>
<feature type="binding site" evidence="2">
    <location>
        <begin position="199"/>
        <end position="201"/>
    </location>
    <ligand>
        <name>substrate</name>
    </ligand>
</feature>
<feature type="active site" evidence="2">
    <location>
        <position position="29"/>
    </location>
</feature>
<evidence type="ECO:0000313" key="3">
    <source>
        <dbReference type="EMBL" id="QPC85157.1"/>
    </source>
</evidence>
<dbReference type="AlphaFoldDB" id="A0A7S8EDX5"/>
<name>A0A7S8EDX5_9CHLR</name>
<dbReference type="CDD" id="cd00475">
    <property type="entry name" value="Cis_IPPS"/>
    <property type="match status" value="1"/>
</dbReference>
<dbReference type="Pfam" id="PF01255">
    <property type="entry name" value="Prenyltransf"/>
    <property type="match status" value="1"/>
</dbReference>
<dbReference type="InterPro" id="IPR036424">
    <property type="entry name" value="UPP_synth-like_sf"/>
</dbReference>
<comment type="subunit">
    <text evidence="2">Homodimer.</text>
</comment>
<dbReference type="PANTHER" id="PTHR10291">
    <property type="entry name" value="DEHYDRODOLICHYL DIPHOSPHATE SYNTHASE FAMILY MEMBER"/>
    <property type="match status" value="1"/>
</dbReference>
<keyword evidence="4" id="KW-1185">Reference proteome</keyword>
<keyword evidence="2" id="KW-0479">Metal-binding</keyword>
<protein>
    <recommendedName>
        <fullName evidence="2">Isoprenyl transferase</fullName>
        <ecNumber evidence="2">2.5.1.-</ecNumber>
    </recommendedName>
</protein>
<dbReference type="Gene3D" id="3.40.1180.10">
    <property type="entry name" value="Decaprenyl diphosphate synthase-like"/>
    <property type="match status" value="1"/>
</dbReference>
<dbReference type="Proteomes" id="UP000594468">
    <property type="component" value="Chromosome"/>
</dbReference>
<feature type="binding site" evidence="2">
    <location>
        <position position="46"/>
    </location>
    <ligand>
        <name>substrate</name>
    </ligand>
</feature>
<comment type="similarity">
    <text evidence="2">Belongs to the UPP synthase family.</text>
</comment>
<dbReference type="GO" id="GO:0016094">
    <property type="term" value="P:polyprenol biosynthetic process"/>
    <property type="evidence" value="ECO:0007669"/>
    <property type="project" value="TreeGrafter"/>
</dbReference>
<keyword evidence="2" id="KW-0460">Magnesium</keyword>